<dbReference type="GO" id="GO:0042626">
    <property type="term" value="F:ATPase-coupled transmembrane transporter activity"/>
    <property type="evidence" value="ECO:0007669"/>
    <property type="project" value="TreeGrafter"/>
</dbReference>
<proteinExistence type="inferred from homology"/>
<evidence type="ECO:0000313" key="11">
    <source>
        <dbReference type="Proteomes" id="UP001198983"/>
    </source>
</evidence>
<dbReference type="InterPro" id="IPR003593">
    <property type="entry name" value="AAA+_ATPase"/>
</dbReference>
<keyword evidence="4" id="KW-1003">Cell membrane</keyword>
<keyword evidence="3" id="KW-0813">Transport</keyword>
<comment type="subcellular location">
    <subcellularLocation>
        <location evidence="1">Cell membrane</location>
        <topology evidence="1">Peripheral membrane protein</topology>
    </subcellularLocation>
</comment>
<evidence type="ECO:0000256" key="3">
    <source>
        <dbReference type="ARBA" id="ARBA00022448"/>
    </source>
</evidence>
<evidence type="ECO:0000256" key="8">
    <source>
        <dbReference type="ARBA" id="ARBA00023136"/>
    </source>
</evidence>
<dbReference type="PROSITE" id="PS50893">
    <property type="entry name" value="ABC_TRANSPORTER_2"/>
    <property type="match status" value="1"/>
</dbReference>
<gene>
    <name evidence="10" type="ORF">JW646_17700</name>
</gene>
<keyword evidence="7" id="KW-1278">Translocase</keyword>
<dbReference type="RefSeq" id="WP_228415858.1">
    <property type="nucleotide sequence ID" value="NZ_CP081135.1"/>
</dbReference>
<name>A0AAX2ZDT6_9FIRM</name>
<dbReference type="PROSITE" id="PS00211">
    <property type="entry name" value="ABC_TRANSPORTER_1"/>
    <property type="match status" value="1"/>
</dbReference>
<evidence type="ECO:0000313" key="10">
    <source>
        <dbReference type="EMBL" id="UEL47433.1"/>
    </source>
</evidence>
<keyword evidence="11" id="KW-1185">Reference proteome</keyword>
<sequence length="256" mass="28490">MNDTSLIIENLCFIYPDKFQALNNINIRLDKGDSLGIVGSNGAGKSTLLLQLCGILMPSQGSISIEGMPMTKENLGKIRRLLGFVFQNPENQLFTTSIYEDVAFGPKNYGLNKEEVENKTISALKKVGIEHLKNRPPYRLSGGQQNLAAIATAVAMEPSILIMDEPTAALDPKARRRLINILNNFEYTKIIASHDLDMILDTCNKTIVLKEGTIVESGYTKDILLNKELMEKSNLELPLSVQNVDNLNRLIIERNK</sequence>
<dbReference type="GO" id="GO:0043190">
    <property type="term" value="C:ATP-binding cassette (ABC) transporter complex"/>
    <property type="evidence" value="ECO:0007669"/>
    <property type="project" value="TreeGrafter"/>
</dbReference>
<dbReference type="Gene3D" id="3.40.50.300">
    <property type="entry name" value="P-loop containing nucleotide triphosphate hydrolases"/>
    <property type="match status" value="1"/>
</dbReference>
<evidence type="ECO:0000256" key="7">
    <source>
        <dbReference type="ARBA" id="ARBA00022967"/>
    </source>
</evidence>
<dbReference type="InterPro" id="IPR027417">
    <property type="entry name" value="P-loop_NTPase"/>
</dbReference>
<evidence type="ECO:0000256" key="4">
    <source>
        <dbReference type="ARBA" id="ARBA00022475"/>
    </source>
</evidence>
<evidence type="ECO:0000259" key="9">
    <source>
        <dbReference type="PROSITE" id="PS50893"/>
    </source>
</evidence>
<keyword evidence="6 10" id="KW-0067">ATP-binding</keyword>
<dbReference type="InterPro" id="IPR003439">
    <property type="entry name" value="ABC_transporter-like_ATP-bd"/>
</dbReference>
<evidence type="ECO:0000256" key="6">
    <source>
        <dbReference type="ARBA" id="ARBA00022840"/>
    </source>
</evidence>
<evidence type="ECO:0000256" key="5">
    <source>
        <dbReference type="ARBA" id="ARBA00022741"/>
    </source>
</evidence>
<dbReference type="AlphaFoldDB" id="A0AAX2ZDT6"/>
<dbReference type="InterPro" id="IPR015856">
    <property type="entry name" value="ABC_transpr_CbiO/EcfA_su"/>
</dbReference>
<dbReference type="GO" id="GO:0005524">
    <property type="term" value="F:ATP binding"/>
    <property type="evidence" value="ECO:0007669"/>
    <property type="project" value="UniProtKB-KW"/>
</dbReference>
<keyword evidence="5" id="KW-0547">Nucleotide-binding</keyword>
<reference evidence="10 11" key="1">
    <citation type="journal article" date="2023" name="Int. J. Syst. Evol. Microbiol.">
        <title>Terrisporobacter hibernicus sp. nov., isolated from bovine faeces in Northern Ireland.</title>
        <authorList>
            <person name="Mitchell M."/>
            <person name="Nguyen S.V."/>
            <person name="Connor M."/>
            <person name="Fairley D.J."/>
            <person name="Donoghue O."/>
            <person name="Marshall H."/>
            <person name="Koolman L."/>
            <person name="McMullan G."/>
            <person name="Schaffer K.E."/>
            <person name="McGrath J.W."/>
            <person name="Fanning S."/>
        </authorList>
    </citation>
    <scope>NUCLEOTIDE SEQUENCE [LARGE SCALE GENOMIC DNA]</scope>
    <source>
        <strain evidence="10 11">MCA3</strain>
    </source>
</reference>
<dbReference type="InterPro" id="IPR017871">
    <property type="entry name" value="ABC_transporter-like_CS"/>
</dbReference>
<evidence type="ECO:0000256" key="1">
    <source>
        <dbReference type="ARBA" id="ARBA00004202"/>
    </source>
</evidence>
<dbReference type="Pfam" id="PF00005">
    <property type="entry name" value="ABC_tran"/>
    <property type="match status" value="1"/>
</dbReference>
<comment type="similarity">
    <text evidence="2">Belongs to the ABC transporter superfamily.</text>
</comment>
<dbReference type="PANTHER" id="PTHR43553">
    <property type="entry name" value="HEAVY METAL TRANSPORTER"/>
    <property type="match status" value="1"/>
</dbReference>
<dbReference type="KEGG" id="tem:JW646_17700"/>
<dbReference type="GO" id="GO:0016887">
    <property type="term" value="F:ATP hydrolysis activity"/>
    <property type="evidence" value="ECO:0007669"/>
    <property type="project" value="InterPro"/>
</dbReference>
<dbReference type="PANTHER" id="PTHR43553:SF24">
    <property type="entry name" value="ENERGY-COUPLING FACTOR TRANSPORTER ATP-BINDING PROTEIN ECFA1"/>
    <property type="match status" value="1"/>
</dbReference>
<dbReference type="SUPFAM" id="SSF52540">
    <property type="entry name" value="P-loop containing nucleoside triphosphate hydrolases"/>
    <property type="match status" value="1"/>
</dbReference>
<dbReference type="InterPro" id="IPR050095">
    <property type="entry name" value="ECF_ABC_transporter_ATP-bd"/>
</dbReference>
<protein>
    <submittedName>
        <fullName evidence="10">Energy-coupling factor ABC transporter ATP-binding protein</fullName>
    </submittedName>
</protein>
<dbReference type="CDD" id="cd03225">
    <property type="entry name" value="ABC_cobalt_CbiO_domain1"/>
    <property type="match status" value="1"/>
</dbReference>
<dbReference type="SMART" id="SM00382">
    <property type="entry name" value="AAA"/>
    <property type="match status" value="1"/>
</dbReference>
<keyword evidence="8" id="KW-0472">Membrane</keyword>
<dbReference type="EMBL" id="CP081135">
    <property type="protein sequence ID" value="UEL47433.1"/>
    <property type="molecule type" value="Genomic_DNA"/>
</dbReference>
<feature type="domain" description="ABC transporter" evidence="9">
    <location>
        <begin position="6"/>
        <end position="236"/>
    </location>
</feature>
<dbReference type="Proteomes" id="UP001198983">
    <property type="component" value="Chromosome"/>
</dbReference>
<evidence type="ECO:0000256" key="2">
    <source>
        <dbReference type="ARBA" id="ARBA00005417"/>
    </source>
</evidence>
<organism evidence="10 11">
    <name type="scientific">Terrisporobacter hibernicus</name>
    <dbReference type="NCBI Taxonomy" id="2813371"/>
    <lineage>
        <taxon>Bacteria</taxon>
        <taxon>Bacillati</taxon>
        <taxon>Bacillota</taxon>
        <taxon>Clostridia</taxon>
        <taxon>Peptostreptococcales</taxon>
        <taxon>Peptostreptococcaceae</taxon>
        <taxon>Terrisporobacter</taxon>
    </lineage>
</organism>
<dbReference type="FunFam" id="3.40.50.300:FF:000224">
    <property type="entry name" value="Energy-coupling factor transporter ATP-binding protein EcfA"/>
    <property type="match status" value="1"/>
</dbReference>
<accession>A0AAX2ZDT6</accession>